<name>A0A0G4KM88_VERLO</name>
<evidence type="ECO:0000256" key="1">
    <source>
        <dbReference type="ARBA" id="ARBA00006964"/>
    </source>
</evidence>
<dbReference type="InterPro" id="IPR036069">
    <property type="entry name" value="DUF34/NIF3_sf"/>
</dbReference>
<evidence type="ECO:0000313" key="4">
    <source>
        <dbReference type="Proteomes" id="UP000045706"/>
    </source>
</evidence>
<keyword evidence="2" id="KW-0479">Metal-binding</keyword>
<gene>
    <name evidence="3" type="ORF">BN1723_009164</name>
</gene>
<dbReference type="Pfam" id="PF01784">
    <property type="entry name" value="DUF34_NIF3"/>
    <property type="match status" value="1"/>
</dbReference>
<dbReference type="InterPro" id="IPR002678">
    <property type="entry name" value="DUF34/NIF3"/>
</dbReference>
<feature type="binding site" evidence="2">
    <location>
        <position position="323"/>
    </location>
    <ligand>
        <name>a divalent metal cation</name>
        <dbReference type="ChEBI" id="CHEBI:60240"/>
        <label>1</label>
    </ligand>
</feature>
<dbReference type="Proteomes" id="UP000045706">
    <property type="component" value="Unassembled WGS sequence"/>
</dbReference>
<feature type="binding site" evidence="2">
    <location>
        <position position="150"/>
    </location>
    <ligand>
        <name>a divalent metal cation</name>
        <dbReference type="ChEBI" id="CHEBI:60240"/>
        <label>1</label>
    </ligand>
</feature>
<organism evidence="3 4">
    <name type="scientific">Verticillium longisporum</name>
    <name type="common">Verticillium dahliae var. longisporum</name>
    <dbReference type="NCBI Taxonomy" id="100787"/>
    <lineage>
        <taxon>Eukaryota</taxon>
        <taxon>Fungi</taxon>
        <taxon>Dikarya</taxon>
        <taxon>Ascomycota</taxon>
        <taxon>Pezizomycotina</taxon>
        <taxon>Sordariomycetes</taxon>
        <taxon>Hypocreomycetidae</taxon>
        <taxon>Glomerellales</taxon>
        <taxon>Plectosphaerellaceae</taxon>
        <taxon>Verticillium</taxon>
    </lineage>
</organism>
<evidence type="ECO:0000313" key="3">
    <source>
        <dbReference type="EMBL" id="CRK10791.1"/>
    </source>
</evidence>
<dbReference type="FunFam" id="3.40.1390.30:FF:000001">
    <property type="entry name" value="GTP cyclohydrolase 1 type 2"/>
    <property type="match status" value="1"/>
</dbReference>
<feature type="binding site" evidence="2">
    <location>
        <position position="188"/>
    </location>
    <ligand>
        <name>a divalent metal cation</name>
        <dbReference type="ChEBI" id="CHEBI:60240"/>
        <label>1</label>
    </ligand>
</feature>
<dbReference type="PANTHER" id="PTHR13799:SF13">
    <property type="entry name" value="NIF3-LIKE PROTEIN 1"/>
    <property type="match status" value="1"/>
</dbReference>
<dbReference type="PANTHER" id="PTHR13799">
    <property type="entry name" value="NGG1 INTERACTING FACTOR 3"/>
    <property type="match status" value="1"/>
</dbReference>
<sequence length="363" mass="38501">MSLKLLRVSCSRRLTPQAARSSALLWFSRFSLSGSEPASDFHLATPRYCSSTSTSLSASNMAAPFSTAAAHADYKSPSFTQKVVDVMRKHFPEELAERSWDNVGLLLGNLETGGSETKKASPVVLVTNDLTYAVAKEAITKKASVIVAYHPIIFSGLKSITSKDAQQATLILLASHGIAVYSPHTALDAAPNGINAWLADAATDSAKGTRAAARLTANPPEGFTGAGAGLVVTFDEPQTAGHIASSLAAATGHRHLTVATPDRSATWRERPVKSVAVCAGSGWDVIKDTGADVFVTGEVSHHSALKAVQDGILLFTLFHSNSERGFLRERLVPLLQGELTALEAGAKVYMSEVDRDPFEIITV</sequence>
<accession>A0A0G4KM88</accession>
<feature type="binding site" evidence="2">
    <location>
        <position position="319"/>
    </location>
    <ligand>
        <name>a divalent metal cation</name>
        <dbReference type="ChEBI" id="CHEBI:60240"/>
        <label>1</label>
    </ligand>
</feature>
<dbReference type="GO" id="GO:0046872">
    <property type="term" value="F:metal ion binding"/>
    <property type="evidence" value="ECO:0007669"/>
    <property type="project" value="UniProtKB-KW"/>
</dbReference>
<dbReference type="NCBIfam" id="TIGR00486">
    <property type="entry name" value="YbgI_SA1388"/>
    <property type="match status" value="1"/>
</dbReference>
<proteinExistence type="inferred from homology"/>
<protein>
    <submittedName>
        <fullName evidence="3">Uncharacterized protein</fullName>
    </submittedName>
</protein>
<dbReference type="EMBL" id="CVQI01001780">
    <property type="protein sequence ID" value="CRK10791.1"/>
    <property type="molecule type" value="Genomic_DNA"/>
</dbReference>
<dbReference type="SUPFAM" id="SSF102705">
    <property type="entry name" value="NIF3 (NGG1p interacting factor 3)-like"/>
    <property type="match status" value="1"/>
</dbReference>
<dbReference type="Gene3D" id="3.40.1390.30">
    <property type="entry name" value="NIF3 (NGG1p interacting factor 3)-like"/>
    <property type="match status" value="1"/>
</dbReference>
<evidence type="ECO:0000256" key="2">
    <source>
        <dbReference type="PIRSR" id="PIRSR602678-1"/>
    </source>
</evidence>
<reference evidence="4" key="1">
    <citation type="submission" date="2015-05" db="EMBL/GenBank/DDBJ databases">
        <authorList>
            <person name="Fogelqvist Johan"/>
        </authorList>
    </citation>
    <scope>NUCLEOTIDE SEQUENCE [LARGE SCALE GENOMIC DNA]</scope>
</reference>
<comment type="similarity">
    <text evidence="1">Belongs to the GTP cyclohydrolase I type 2/NIF3 family.</text>
</comment>
<dbReference type="AlphaFoldDB" id="A0A0G4KM88"/>
<dbReference type="GO" id="GO:0005739">
    <property type="term" value="C:mitochondrion"/>
    <property type="evidence" value="ECO:0007669"/>
    <property type="project" value="TreeGrafter"/>
</dbReference>